<dbReference type="GO" id="GO:0016020">
    <property type="term" value="C:membrane"/>
    <property type="evidence" value="ECO:0007669"/>
    <property type="project" value="TreeGrafter"/>
</dbReference>
<evidence type="ECO:0000313" key="2">
    <source>
        <dbReference type="Proteomes" id="UP000789595"/>
    </source>
</evidence>
<protein>
    <recommendedName>
        <fullName evidence="3">Steroid 5-alpha reductase C-terminal domain-containing protein</fullName>
    </recommendedName>
</protein>
<keyword evidence="2" id="KW-1185">Reference proteome</keyword>
<name>A0A8J2SAN1_9STRA</name>
<dbReference type="Proteomes" id="UP000789595">
    <property type="component" value="Unassembled WGS sequence"/>
</dbReference>
<gene>
    <name evidence="1" type="ORF">PECAL_1P31870</name>
</gene>
<evidence type="ECO:0000313" key="1">
    <source>
        <dbReference type="EMBL" id="CAH0366681.1"/>
    </source>
</evidence>
<dbReference type="Gene3D" id="1.20.120.1630">
    <property type="match status" value="1"/>
</dbReference>
<dbReference type="PANTHER" id="PTHR32251">
    <property type="entry name" value="3-OXO-5-ALPHA-STEROID 4-DEHYDROGENASE"/>
    <property type="match status" value="1"/>
</dbReference>
<evidence type="ECO:0008006" key="3">
    <source>
        <dbReference type="Google" id="ProtNLM"/>
    </source>
</evidence>
<dbReference type="AlphaFoldDB" id="A0A8J2SAN1"/>
<dbReference type="PROSITE" id="PS50244">
    <property type="entry name" value="S5A_REDUCTASE"/>
    <property type="match status" value="1"/>
</dbReference>
<proteinExistence type="predicted"/>
<reference evidence="1" key="1">
    <citation type="submission" date="2021-11" db="EMBL/GenBank/DDBJ databases">
        <authorList>
            <consortium name="Genoscope - CEA"/>
            <person name="William W."/>
        </authorList>
    </citation>
    <scope>NUCLEOTIDE SEQUENCE</scope>
</reference>
<organism evidence="1 2">
    <name type="scientific">Pelagomonas calceolata</name>
    <dbReference type="NCBI Taxonomy" id="35677"/>
    <lineage>
        <taxon>Eukaryota</taxon>
        <taxon>Sar</taxon>
        <taxon>Stramenopiles</taxon>
        <taxon>Ochrophyta</taxon>
        <taxon>Pelagophyceae</taxon>
        <taxon>Pelagomonadales</taxon>
        <taxon>Pelagomonadaceae</taxon>
        <taxon>Pelagomonas</taxon>
    </lineage>
</organism>
<dbReference type="InterPro" id="IPR010721">
    <property type="entry name" value="UstE-like"/>
</dbReference>
<dbReference type="EMBL" id="CAKKNE010000001">
    <property type="protein sequence ID" value="CAH0366681.1"/>
    <property type="molecule type" value="Genomic_DNA"/>
</dbReference>
<dbReference type="Pfam" id="PF06966">
    <property type="entry name" value="DUF1295"/>
    <property type="match status" value="2"/>
</dbReference>
<accession>A0A8J2SAN1</accession>
<comment type="caution">
    <text evidence="1">The sequence shown here is derived from an EMBL/GenBank/DDBJ whole genome shotgun (WGS) entry which is preliminary data.</text>
</comment>
<dbReference type="PANTHER" id="PTHR32251:SF23">
    <property type="entry name" value="3-OXO-5-ALPHA-STEROID 4-DEHYDROGENASE (DUF1295)"/>
    <property type="match status" value="1"/>
</dbReference>
<sequence>MRDSVVLTLAAAPLVAATWALRLACESEEARESEEGVCHGYLAHPTLTLHTLIFLTYVLGFWAHSLVAGSTWLLDAARPLLPISIQLYYLSHPRAVHSERMVIGAALIIMWALRLFRAHGRRYEWALSSKEDWRRADLREAFGKWWPAASLPVAFIAEQGAACARCLPLRSLAGFAGAGVPFLPSFEDESDDVAALNVDAPLGLADTGALAVALVGLALAFKADEELLTYIRSADKKKPPVYTEGLWRLSRHPNRLGEHLWWLALAGAACCANGGFCPTALGPLIVCFGDASVDIPLLDRHVAMRRERIKAWMAYAERVPALWPTPGSVLRFFKPAASEAKKGE</sequence>